<reference evidence="1 2" key="1">
    <citation type="submission" date="2017-02" db="EMBL/GenBank/DDBJ databases">
        <authorList>
            <person name="Peterson S.W."/>
        </authorList>
    </citation>
    <scope>NUCLEOTIDE SEQUENCE [LARGE SCALE GENOMIC DNA]</scope>
    <source>
        <strain evidence="1 2">ATCC 43324</strain>
    </source>
</reference>
<accession>A0A1T4KE75</accession>
<protein>
    <submittedName>
        <fullName evidence="1">Uncharacterized protein</fullName>
    </submittedName>
</protein>
<sequence>MTKKKKDAKRQEALARKSAAQSLDFLTMWGLKQLGYDEGSIWQTYAKTELKYINELGLTEDLLMLKQFVDKVKHELGCGVVVGVGDFTQSVVCLALGISKIEDFEKVEIPTKTWEGLIAQKVLAIYYPESIRNEVVSWARTNGFNMSTHLGQPILKLNHLFILIKREKGV</sequence>
<name>A0A1T4KE75_9BACT</name>
<evidence type="ECO:0000313" key="1">
    <source>
        <dbReference type="EMBL" id="SJZ40722.1"/>
    </source>
</evidence>
<dbReference type="RefSeq" id="WP_078805368.1">
    <property type="nucleotide sequence ID" value="NZ_FUXK01000001.1"/>
</dbReference>
<organism evidence="1 2">
    <name type="scientific">Segatella oulorum</name>
    <dbReference type="NCBI Taxonomy" id="28136"/>
    <lineage>
        <taxon>Bacteria</taxon>
        <taxon>Pseudomonadati</taxon>
        <taxon>Bacteroidota</taxon>
        <taxon>Bacteroidia</taxon>
        <taxon>Bacteroidales</taxon>
        <taxon>Prevotellaceae</taxon>
        <taxon>Segatella</taxon>
    </lineage>
</organism>
<proteinExistence type="predicted"/>
<dbReference type="Proteomes" id="UP000190065">
    <property type="component" value="Unassembled WGS sequence"/>
</dbReference>
<dbReference type="EMBL" id="FUXK01000001">
    <property type="protein sequence ID" value="SJZ40722.1"/>
    <property type="molecule type" value="Genomic_DNA"/>
</dbReference>
<evidence type="ECO:0000313" key="2">
    <source>
        <dbReference type="Proteomes" id="UP000190065"/>
    </source>
</evidence>
<dbReference type="AlphaFoldDB" id="A0A1T4KE75"/>
<gene>
    <name evidence="1" type="ORF">SAMN02745202_00006</name>
</gene>
<dbReference type="STRING" id="28136.SAMN02745202_00006"/>